<evidence type="ECO:0000256" key="3">
    <source>
        <dbReference type="SAM" id="MobiDB-lite"/>
    </source>
</evidence>
<dbReference type="AlphaFoldDB" id="A0A2U3DZ33"/>
<comment type="similarity">
    <text evidence="1">Belongs to the OPA3 family.</text>
</comment>
<reference evidence="4 7" key="4">
    <citation type="journal article" date="2024" name="Microbiol. Resour. Announc.">
        <title>Genome annotations for the ascomycete fungi Trichoderma harzianum, Trichoderma aggressivum, and Purpureocillium lilacinum.</title>
        <authorList>
            <person name="Beijen E.P.W."/>
            <person name="Ohm R.A."/>
        </authorList>
    </citation>
    <scope>NUCLEOTIDE SEQUENCE [LARGE SCALE GENOMIC DNA]</scope>
    <source>
        <strain evidence="4 7">CBS 150709</strain>
    </source>
</reference>
<dbReference type="Pfam" id="PF07047">
    <property type="entry name" value="OPA3"/>
    <property type="match status" value="1"/>
</dbReference>
<reference evidence="5 6" key="2">
    <citation type="journal article" date="2016" name="Front. Microbiol.">
        <title>Genome and transcriptome sequences reveal the specific parasitism of the nematophagous Purpureocillium lilacinum 36-1.</title>
        <authorList>
            <person name="Xie J."/>
            <person name="Li S."/>
            <person name="Mo C."/>
            <person name="Xiao X."/>
            <person name="Peng D."/>
            <person name="Wang G."/>
            <person name="Xiao Y."/>
        </authorList>
    </citation>
    <scope>NUCLEOTIDE SEQUENCE [LARGE SCALE GENOMIC DNA]</scope>
    <source>
        <strain evidence="5 6">36-1</strain>
    </source>
</reference>
<dbReference type="PANTHER" id="PTHR12499">
    <property type="entry name" value="OPTIC ATROPHY 3 PROTEIN OPA3"/>
    <property type="match status" value="1"/>
</dbReference>
<comment type="caution">
    <text evidence="5">The sequence shown here is derived from an EMBL/GenBank/DDBJ whole genome shotgun (WGS) entry which is preliminary data.</text>
</comment>
<gene>
    <name evidence="5" type="ORF">PCL_02858</name>
    <name evidence="4" type="ORF">Purlil1_6879</name>
</gene>
<feature type="region of interest" description="Disordered" evidence="3">
    <location>
        <begin position="240"/>
        <end position="321"/>
    </location>
</feature>
<dbReference type="Proteomes" id="UP000245956">
    <property type="component" value="Unassembled WGS sequence"/>
</dbReference>
<sequence length="906" mass="99913">MLDVGSRRRASCLWGWQNGRVKVASGWLAGWLAGVLAEWSVGRGVAAVRASQVRKQQTGVVCEVFDCRHWPVDDAWYLRPSTPCLVGGQAGWEMTGPRSMRPPLSRLHGTGPLTQSPPPPSTSSWKRANPRSSILLFPAINGCQRSLHSVPRPSARLILLFPRVVFSLRARQPARTIAMVPLPLFKLAALFVRHVSKYGANRIKARAHDHPRFRAFAARYGQSIHQLNMRMSVALLRDPEAERRAKERAEAPTVKTEEQHKRDEAAREKAAAKEKAAGAKTEHASSTSTSTSTSASASTSSSTSSSSSSSSSTSSHAHQRRGGFTFQNVWKRKFRPLPETKAVDLFADVIGDAFILAVAGGLIIYETWKASRKPDANKERIDELDRRLEELRLREDELAEAERSRQQRKWPARKGITLSTREHIILILYEYGNGTYIDYLERKEYLWNNVDGEVMAPLDQWAWSARKEAAPGALSTPARGSNPAREQFTQSPRNTSHVLLGATEEARMVHSRPSSCHDSQPRLERYVEKTCIVGITLGLVQQWRCQRLIETTLESHDVAFPLRANAGHGPAMFRIILLSSSQANTPEARTRIDRLSMLDGDGKAAVILLLEEKGSMDSFMELQMWTLYAESTVSIIPIASARELPSCLDSLRQQCSMPDPEAVTPTQDLLRMREVLSHCSRGPRLTTSQTNMLSDICTGFADLARHAYDPAGQRKIAEYLGDSQAAKVISFFTEASHKTGHWQRPETAELSASIGVPHALMCRWCLEPMGTSAEPPPAGRSMHEDGHMGDLAGVQEELNGRIAPFMLGPRALTAGRASTPSLATLSVMSLSILAHILAEESSHGIWHDILTKKMAQAWVWKTAATLPSLLSKAGNASPETSIFGSAALTLTAGDPEERKPMIEARG</sequence>
<feature type="compositionally biased region" description="Low complexity" evidence="3">
    <location>
        <begin position="284"/>
        <end position="315"/>
    </location>
</feature>
<organism evidence="5 6">
    <name type="scientific">Purpureocillium lilacinum</name>
    <name type="common">Paecilomyces lilacinus</name>
    <dbReference type="NCBI Taxonomy" id="33203"/>
    <lineage>
        <taxon>Eukaryota</taxon>
        <taxon>Fungi</taxon>
        <taxon>Dikarya</taxon>
        <taxon>Ascomycota</taxon>
        <taxon>Pezizomycotina</taxon>
        <taxon>Sordariomycetes</taxon>
        <taxon>Hypocreomycetidae</taxon>
        <taxon>Hypocreales</taxon>
        <taxon>Ophiocordycipitaceae</taxon>
        <taxon>Purpureocillium</taxon>
    </lineage>
</organism>
<dbReference type="EMBL" id="LCWV01000018">
    <property type="protein sequence ID" value="PWI67504.1"/>
    <property type="molecule type" value="Genomic_DNA"/>
</dbReference>
<reference evidence="4" key="3">
    <citation type="submission" date="2023-11" db="EMBL/GenBank/DDBJ databases">
        <authorList>
            <person name="Beijen E."/>
            <person name="Ohm R.A."/>
        </authorList>
    </citation>
    <scope>NUCLEOTIDE SEQUENCE</scope>
    <source>
        <strain evidence="4">CBS 150709</strain>
    </source>
</reference>
<evidence type="ECO:0000313" key="4">
    <source>
        <dbReference type="EMBL" id="KAK4088668.1"/>
    </source>
</evidence>
<dbReference type="Proteomes" id="UP001287286">
    <property type="component" value="Unassembled WGS sequence"/>
</dbReference>
<evidence type="ECO:0000313" key="5">
    <source>
        <dbReference type="EMBL" id="PWI67504.1"/>
    </source>
</evidence>
<keyword evidence="2" id="KW-0175">Coiled coil</keyword>
<evidence type="ECO:0000313" key="6">
    <source>
        <dbReference type="Proteomes" id="UP000245956"/>
    </source>
</evidence>
<keyword evidence="7" id="KW-1185">Reference proteome</keyword>
<evidence type="ECO:0000313" key="7">
    <source>
        <dbReference type="Proteomes" id="UP001287286"/>
    </source>
</evidence>
<accession>A0A2U3DZ33</accession>
<feature type="region of interest" description="Disordered" evidence="3">
    <location>
        <begin position="472"/>
        <end position="493"/>
    </location>
</feature>
<proteinExistence type="inferred from homology"/>
<name>A0A2U3DZ33_PURLI</name>
<evidence type="ECO:0000256" key="1">
    <source>
        <dbReference type="ARBA" id="ARBA00007584"/>
    </source>
</evidence>
<protein>
    <submittedName>
        <fullName evidence="5">Uncharacterized protein</fullName>
    </submittedName>
</protein>
<feature type="region of interest" description="Disordered" evidence="3">
    <location>
        <begin position="97"/>
        <end position="127"/>
    </location>
</feature>
<dbReference type="GO" id="GO:0019216">
    <property type="term" value="P:regulation of lipid metabolic process"/>
    <property type="evidence" value="ECO:0007669"/>
    <property type="project" value="TreeGrafter"/>
</dbReference>
<dbReference type="GO" id="GO:0005739">
    <property type="term" value="C:mitochondrion"/>
    <property type="evidence" value="ECO:0007669"/>
    <property type="project" value="TreeGrafter"/>
</dbReference>
<feature type="compositionally biased region" description="Basic and acidic residues" evidence="3">
    <location>
        <begin position="240"/>
        <end position="283"/>
    </location>
</feature>
<dbReference type="EMBL" id="JAWRVI010000023">
    <property type="protein sequence ID" value="KAK4088668.1"/>
    <property type="molecule type" value="Genomic_DNA"/>
</dbReference>
<dbReference type="InterPro" id="IPR010754">
    <property type="entry name" value="OPA3-like"/>
</dbReference>
<reference evidence="5" key="1">
    <citation type="submission" date="2015-05" db="EMBL/GenBank/DDBJ databases">
        <authorList>
            <person name="Wang D.B."/>
            <person name="Wang M."/>
        </authorList>
    </citation>
    <scope>NUCLEOTIDE SEQUENCE</scope>
    <source>
        <strain evidence="5">36-1</strain>
    </source>
</reference>
<evidence type="ECO:0000256" key="2">
    <source>
        <dbReference type="ARBA" id="ARBA00023054"/>
    </source>
</evidence>
<dbReference type="PANTHER" id="PTHR12499:SF0">
    <property type="entry name" value="OPTIC ATROPHY 3 PROTEIN"/>
    <property type="match status" value="1"/>
</dbReference>